<keyword evidence="4" id="KW-0949">S-adenosyl-L-methionine</keyword>
<protein>
    <submittedName>
        <fullName evidence="6">tRNA/rRNA methyltransferase (SpoU)</fullName>
    </submittedName>
</protein>
<evidence type="ECO:0000259" key="5">
    <source>
        <dbReference type="Pfam" id="PF00588"/>
    </source>
</evidence>
<dbReference type="CDD" id="cd18093">
    <property type="entry name" value="SpoU-like_TrmJ"/>
    <property type="match status" value="1"/>
</dbReference>
<dbReference type="RefSeq" id="WP_013570276.1">
    <property type="nucleotide sequence ID" value="NC_014963.1"/>
</dbReference>
<comment type="similarity">
    <text evidence="1">Belongs to the class IV-like SAM-binding methyltransferase superfamily. RNA methyltransferase TrmH family.</text>
</comment>
<proteinExistence type="inferred from homology"/>
<dbReference type="GO" id="GO:0008173">
    <property type="term" value="F:RNA methyltransferase activity"/>
    <property type="evidence" value="ECO:0007669"/>
    <property type="project" value="InterPro"/>
</dbReference>
<keyword evidence="3 6" id="KW-0808">Transferase</keyword>
<reference evidence="6 7" key="1">
    <citation type="journal article" date="2012" name="Stand. Genomic Sci.">
        <title>Complete genome sequence of Terriglobus saanensis type strain SP1PR4(T), an Acidobacteria from tundra soil.</title>
        <authorList>
            <person name="Rawat S.R."/>
            <person name="Mannisto M.K."/>
            <person name="Starovoytov V."/>
            <person name="Goodwin L."/>
            <person name="Nolan M."/>
            <person name="Hauser L."/>
            <person name="Land M."/>
            <person name="Davenport K.W."/>
            <person name="Woyke T."/>
            <person name="Haggblom M.M."/>
        </authorList>
    </citation>
    <scope>NUCLEOTIDE SEQUENCE</scope>
    <source>
        <strain evidence="7">ATCC BAA-1853 / DSM 23119 / SP1PR4</strain>
    </source>
</reference>
<dbReference type="InterPro" id="IPR029026">
    <property type="entry name" value="tRNA_m1G_MTases_N"/>
</dbReference>
<dbReference type="PANTHER" id="PTHR42786">
    <property type="entry name" value="TRNA/RRNA METHYLTRANSFERASE"/>
    <property type="match status" value="1"/>
</dbReference>
<dbReference type="Pfam" id="PF00588">
    <property type="entry name" value="SpoU_methylase"/>
    <property type="match status" value="1"/>
</dbReference>
<dbReference type="STRING" id="401053.AciPR4_3797"/>
<accession>E8V1D1</accession>
<name>E8V1D1_TERSS</name>
<dbReference type="InterPro" id="IPR001537">
    <property type="entry name" value="SpoU_MeTrfase"/>
</dbReference>
<evidence type="ECO:0000256" key="1">
    <source>
        <dbReference type="ARBA" id="ARBA00007228"/>
    </source>
</evidence>
<keyword evidence="2 6" id="KW-0489">Methyltransferase</keyword>
<evidence type="ECO:0000256" key="3">
    <source>
        <dbReference type="ARBA" id="ARBA00022679"/>
    </source>
</evidence>
<dbReference type="GO" id="GO:0003723">
    <property type="term" value="F:RNA binding"/>
    <property type="evidence" value="ECO:0007669"/>
    <property type="project" value="InterPro"/>
</dbReference>
<dbReference type="AlphaFoldDB" id="E8V1D1"/>
<keyword evidence="7" id="KW-1185">Reference proteome</keyword>
<dbReference type="PANTHER" id="PTHR42786:SF2">
    <property type="entry name" value="TRNA (CYTIDINE_URIDINE-2'-O-)-METHYLTRANSFERASE TRMJ"/>
    <property type="match status" value="1"/>
</dbReference>
<dbReference type="InterPro" id="IPR004384">
    <property type="entry name" value="RNA_MeTrfase_TrmJ/LasT"/>
</dbReference>
<dbReference type="GO" id="GO:0002128">
    <property type="term" value="P:tRNA nucleoside ribose methylation"/>
    <property type="evidence" value="ECO:0007669"/>
    <property type="project" value="TreeGrafter"/>
</dbReference>
<dbReference type="PIRSF" id="PIRSF004808">
    <property type="entry name" value="LasT"/>
    <property type="match status" value="1"/>
</dbReference>
<feature type="domain" description="tRNA/rRNA methyltransferase SpoU type" evidence="5">
    <location>
        <begin position="11"/>
        <end position="156"/>
    </location>
</feature>
<dbReference type="GO" id="GO:0005829">
    <property type="term" value="C:cytosol"/>
    <property type="evidence" value="ECO:0007669"/>
    <property type="project" value="TreeGrafter"/>
</dbReference>
<evidence type="ECO:0000256" key="4">
    <source>
        <dbReference type="ARBA" id="ARBA00022691"/>
    </source>
</evidence>
<gene>
    <name evidence="6" type="ordered locus">AciPR4_3797</name>
</gene>
<evidence type="ECO:0000313" key="6">
    <source>
        <dbReference type="EMBL" id="ADV84546.1"/>
    </source>
</evidence>
<evidence type="ECO:0000256" key="2">
    <source>
        <dbReference type="ARBA" id="ARBA00022603"/>
    </source>
</evidence>
<dbReference type="SUPFAM" id="SSF75217">
    <property type="entry name" value="alpha/beta knot"/>
    <property type="match status" value="1"/>
</dbReference>
<dbReference type="InterPro" id="IPR029028">
    <property type="entry name" value="Alpha/beta_knot_MTases"/>
</dbReference>
<dbReference type="eggNOG" id="COG0565">
    <property type="taxonomic scope" value="Bacteria"/>
</dbReference>
<dbReference type="Proteomes" id="UP000006844">
    <property type="component" value="Chromosome"/>
</dbReference>
<sequence>MQSEAGLRDRVAVVLVGARNPLNIGAVARAMSNFGFDDLRLVNDYSIPLAEARSAVNASHVLQAAREFGSVAEAVADCQLIYGTTAIGERKPEHPVDALPDVLEHVGADKIAILFGSEKTGLSNEALSHCQRLLTIPMSATNVSMNLGQAAAVILYELVRGNAVPLRVSTDAAPATAEQLGLLDAVLREALEEADYMQRFPGNASEVRLRALTRRLQMPGADVPIWLGFFRQFLWKIRGK</sequence>
<dbReference type="EMBL" id="CP002467">
    <property type="protein sequence ID" value="ADV84546.1"/>
    <property type="molecule type" value="Genomic_DNA"/>
</dbReference>
<dbReference type="HOGENOM" id="CLU_056931_0_1_0"/>
<organism evidence="6 7">
    <name type="scientific">Terriglobus saanensis (strain ATCC BAA-1853 / DSM 23119 / SP1PR4)</name>
    <dbReference type="NCBI Taxonomy" id="401053"/>
    <lineage>
        <taxon>Bacteria</taxon>
        <taxon>Pseudomonadati</taxon>
        <taxon>Acidobacteriota</taxon>
        <taxon>Terriglobia</taxon>
        <taxon>Terriglobales</taxon>
        <taxon>Acidobacteriaceae</taxon>
        <taxon>Terriglobus</taxon>
    </lineage>
</organism>
<dbReference type="KEGG" id="tsa:AciPR4_3797"/>
<evidence type="ECO:0000313" key="7">
    <source>
        <dbReference type="Proteomes" id="UP000006844"/>
    </source>
</evidence>
<dbReference type="Gene3D" id="3.40.1280.10">
    <property type="match status" value="1"/>
</dbReference>